<proteinExistence type="predicted"/>
<feature type="domain" description="ABC-type glycine betaine transport system substrate-binding" evidence="1">
    <location>
        <begin position="35"/>
        <end position="301"/>
    </location>
</feature>
<dbReference type="EMBL" id="AZFA01000006">
    <property type="protein sequence ID" value="KRL67360.1"/>
    <property type="molecule type" value="Genomic_DNA"/>
</dbReference>
<dbReference type="Pfam" id="PF04069">
    <property type="entry name" value="OpuAC"/>
    <property type="match status" value="1"/>
</dbReference>
<dbReference type="eggNOG" id="COG1732">
    <property type="taxonomic scope" value="Bacteria"/>
</dbReference>
<keyword evidence="3" id="KW-1185">Reference proteome</keyword>
<protein>
    <submittedName>
        <fullName evidence="2">Glycine betaine carnitine choline ABC transporter substrate-binding lipoprotein</fullName>
    </submittedName>
</protein>
<evidence type="ECO:0000259" key="1">
    <source>
        <dbReference type="Pfam" id="PF04069"/>
    </source>
</evidence>
<dbReference type="CDD" id="cd13608">
    <property type="entry name" value="PBP2_OpuCC_like"/>
    <property type="match status" value="1"/>
</dbReference>
<dbReference type="PROSITE" id="PS51257">
    <property type="entry name" value="PROKAR_LIPOPROTEIN"/>
    <property type="match status" value="1"/>
</dbReference>
<evidence type="ECO:0000313" key="2">
    <source>
        <dbReference type="EMBL" id="KRL67360.1"/>
    </source>
</evidence>
<reference evidence="2 3" key="1">
    <citation type="journal article" date="2015" name="Genome Announc.">
        <title>Expanding the biotechnology potential of lactobacilli through comparative genomics of 213 strains and associated genera.</title>
        <authorList>
            <person name="Sun Z."/>
            <person name="Harris H.M."/>
            <person name="McCann A."/>
            <person name="Guo C."/>
            <person name="Argimon S."/>
            <person name="Zhang W."/>
            <person name="Yang X."/>
            <person name="Jeffery I.B."/>
            <person name="Cooney J.C."/>
            <person name="Kagawa T.F."/>
            <person name="Liu W."/>
            <person name="Song Y."/>
            <person name="Salvetti E."/>
            <person name="Wrobel A."/>
            <person name="Rasinkangas P."/>
            <person name="Parkhill J."/>
            <person name="Rea M.C."/>
            <person name="O'Sullivan O."/>
            <person name="Ritari J."/>
            <person name="Douillard F.P."/>
            <person name="Paul Ross R."/>
            <person name="Yang R."/>
            <person name="Briner A.E."/>
            <person name="Felis G.E."/>
            <person name="de Vos W.M."/>
            <person name="Barrangou R."/>
            <person name="Klaenhammer T.R."/>
            <person name="Caufield P.W."/>
            <person name="Cui Y."/>
            <person name="Zhang H."/>
            <person name="O'Toole P.W."/>
        </authorList>
    </citation>
    <scope>NUCLEOTIDE SEQUENCE [LARGE SCALE GENOMIC DNA]</scope>
    <source>
        <strain evidence="2 3">DSM 14857</strain>
    </source>
</reference>
<dbReference type="Gene3D" id="3.40.190.120">
    <property type="entry name" value="Osmoprotection protein (prox), domain 2"/>
    <property type="match status" value="1"/>
</dbReference>
<evidence type="ECO:0000313" key="3">
    <source>
        <dbReference type="Proteomes" id="UP000051647"/>
    </source>
</evidence>
<dbReference type="PATRIC" id="fig|1423815.3.peg.2001"/>
<dbReference type="InterPro" id="IPR007210">
    <property type="entry name" value="ABC_Gly_betaine_transp_sub-bd"/>
</dbReference>
<dbReference type="GO" id="GO:0043190">
    <property type="term" value="C:ATP-binding cassette (ABC) transporter complex"/>
    <property type="evidence" value="ECO:0007669"/>
    <property type="project" value="InterPro"/>
</dbReference>
<dbReference type="AlphaFoldDB" id="A0A0R1SE16"/>
<gene>
    <name evidence="2" type="ORF">FC27_GL001950</name>
</gene>
<dbReference type="Proteomes" id="UP000051647">
    <property type="component" value="Unassembled WGS sequence"/>
</dbReference>
<name>A0A0R1SE16_9LACO</name>
<sequence length="309" mass="34823">MIMKTFKKFITLLCLSVLIFVSGCGWPGLSGSSKDTIRVASLSTTESMILAEIIMQLISHETNHNTEIVNNLGSGQLVHQALVNGDADIASANFTGNELITTLNHAPIKNEKKANATVKRLYKQRFDETWMPTYGFADTYNMLVTQETAKKYHLNKISDLKKIAPKIDIGADNIWMNRPDDGYDAFSQAYGFKFKRVYPMQIGLVYSAVAAGKMSAVLGYSTDGRIKSYNLKVLPDDKNFFPPYDTSMVVNNSTFKKYPELKPLLHRLDGKISVDQMQTMNYEVDNNLREPADVAKQFLTQHNYFRGDK</sequence>
<keyword evidence="2" id="KW-0449">Lipoprotein</keyword>
<organism evidence="2 3">
    <name type="scientific">Companilactobacillus versmoldensis DSM 14857 = KCTC 3814</name>
    <dbReference type="NCBI Taxonomy" id="1423815"/>
    <lineage>
        <taxon>Bacteria</taxon>
        <taxon>Bacillati</taxon>
        <taxon>Bacillota</taxon>
        <taxon>Bacilli</taxon>
        <taxon>Lactobacillales</taxon>
        <taxon>Lactobacillaceae</taxon>
        <taxon>Companilactobacillus</taxon>
    </lineage>
</organism>
<dbReference type="SUPFAM" id="SSF53850">
    <property type="entry name" value="Periplasmic binding protein-like II"/>
    <property type="match status" value="1"/>
</dbReference>
<dbReference type="STRING" id="1423815.FC27_GL001950"/>
<accession>A0A0R1SE16</accession>
<dbReference type="Gene3D" id="3.40.190.10">
    <property type="entry name" value="Periplasmic binding protein-like II"/>
    <property type="match status" value="1"/>
</dbReference>
<comment type="caution">
    <text evidence="2">The sequence shown here is derived from an EMBL/GenBank/DDBJ whole genome shotgun (WGS) entry which is preliminary data.</text>
</comment>
<dbReference type="GO" id="GO:0022857">
    <property type="term" value="F:transmembrane transporter activity"/>
    <property type="evidence" value="ECO:0007669"/>
    <property type="project" value="InterPro"/>
</dbReference>